<evidence type="ECO:0000313" key="5">
    <source>
        <dbReference type="EMBL" id="MEK0083000.1"/>
    </source>
</evidence>
<evidence type="ECO:0000256" key="1">
    <source>
        <dbReference type="ARBA" id="ARBA00023015"/>
    </source>
</evidence>
<dbReference type="InterPro" id="IPR052158">
    <property type="entry name" value="INH-QAR"/>
</dbReference>
<dbReference type="SMART" id="SM00342">
    <property type="entry name" value="HTH_ARAC"/>
    <property type="match status" value="1"/>
</dbReference>
<name>A0ABU8XP67_9PROT</name>
<evidence type="ECO:0000256" key="2">
    <source>
        <dbReference type="ARBA" id="ARBA00023125"/>
    </source>
</evidence>
<evidence type="ECO:0000256" key="3">
    <source>
        <dbReference type="ARBA" id="ARBA00023163"/>
    </source>
</evidence>
<proteinExistence type="predicted"/>
<dbReference type="EMBL" id="JBBLZC010000006">
    <property type="protein sequence ID" value="MEK0083000.1"/>
    <property type="molecule type" value="Genomic_DNA"/>
</dbReference>
<dbReference type="InterPro" id="IPR002818">
    <property type="entry name" value="DJ-1/PfpI"/>
</dbReference>
<dbReference type="Pfam" id="PF12833">
    <property type="entry name" value="HTH_18"/>
    <property type="match status" value="1"/>
</dbReference>
<dbReference type="SUPFAM" id="SSF46689">
    <property type="entry name" value="Homeodomain-like"/>
    <property type="match status" value="2"/>
</dbReference>
<comment type="caution">
    <text evidence="5">The sequence shown here is derived from an EMBL/GenBank/DDBJ whole genome shotgun (WGS) entry which is preliminary data.</text>
</comment>
<dbReference type="Proteomes" id="UP001375743">
    <property type="component" value="Unassembled WGS sequence"/>
</dbReference>
<sequence>MRSQTMPGRGADETAPAEAPVLSVGFVLAENFTLSAFSLFVDQLRLAADEGDRSRPIRCRWSIMGSRAEPVRASCGVTVSRTSGFVDPRRFDYIVVVGGVLHRGPQVDAATVDYLKAAAAAGVPLVGICTGSFVLCRAGLMTGRRCCVSWYHHQDFLAEFPHHKPVSDRLFVIDGDRITCSGGGGVADLATLLIERHLGRAVAQKSRHVLLLDRARAETEAQPHPPLVAEVADERVRRAMLLMEQHLADPLPIGDIAVRLKLSTRQIERLFQSATGMKPAEFYRRLRLRYARWLLENTERSVTEIALEAGFADCAHFSRHFKAVHGLTPSEARAQGAAGWRDAPAGEERTAMAGPRLFG</sequence>
<dbReference type="PRINTS" id="PR00032">
    <property type="entry name" value="HTHARAC"/>
</dbReference>
<keyword evidence="3" id="KW-0804">Transcription</keyword>
<dbReference type="PROSITE" id="PS01124">
    <property type="entry name" value="HTH_ARAC_FAMILY_2"/>
    <property type="match status" value="1"/>
</dbReference>
<dbReference type="InterPro" id="IPR020449">
    <property type="entry name" value="Tscrpt_reg_AraC-type_HTH"/>
</dbReference>
<accession>A0ABU8XP67</accession>
<dbReference type="Pfam" id="PF01965">
    <property type="entry name" value="DJ-1_PfpI"/>
    <property type="match status" value="1"/>
</dbReference>
<dbReference type="PANTHER" id="PTHR43130">
    <property type="entry name" value="ARAC-FAMILY TRANSCRIPTIONAL REGULATOR"/>
    <property type="match status" value="1"/>
</dbReference>
<dbReference type="PANTHER" id="PTHR43130:SF3">
    <property type="entry name" value="HTH-TYPE TRANSCRIPTIONAL REGULATOR RV1931C"/>
    <property type="match status" value="1"/>
</dbReference>
<dbReference type="InterPro" id="IPR018062">
    <property type="entry name" value="HTH_AraC-typ_CS"/>
</dbReference>
<keyword evidence="6" id="KW-1185">Reference proteome</keyword>
<organism evidence="5 6">
    <name type="scientific">Benzoatithermus flavus</name>
    <dbReference type="NCBI Taxonomy" id="3108223"/>
    <lineage>
        <taxon>Bacteria</taxon>
        <taxon>Pseudomonadati</taxon>
        <taxon>Pseudomonadota</taxon>
        <taxon>Alphaproteobacteria</taxon>
        <taxon>Geminicoccales</taxon>
        <taxon>Geminicoccaceae</taxon>
        <taxon>Benzoatithermus</taxon>
    </lineage>
</organism>
<dbReference type="RefSeq" id="WP_418158853.1">
    <property type="nucleotide sequence ID" value="NZ_JBBLZC010000006.1"/>
</dbReference>
<dbReference type="SUPFAM" id="SSF52317">
    <property type="entry name" value="Class I glutamine amidotransferase-like"/>
    <property type="match status" value="1"/>
</dbReference>
<evidence type="ECO:0000259" key="4">
    <source>
        <dbReference type="PROSITE" id="PS01124"/>
    </source>
</evidence>
<dbReference type="InterPro" id="IPR009057">
    <property type="entry name" value="Homeodomain-like_sf"/>
</dbReference>
<gene>
    <name evidence="5" type="ORF">U1T56_07550</name>
</gene>
<keyword evidence="2" id="KW-0238">DNA-binding</keyword>
<dbReference type="PROSITE" id="PS00041">
    <property type="entry name" value="HTH_ARAC_FAMILY_1"/>
    <property type="match status" value="1"/>
</dbReference>
<keyword evidence="1" id="KW-0805">Transcription regulation</keyword>
<evidence type="ECO:0000313" key="6">
    <source>
        <dbReference type="Proteomes" id="UP001375743"/>
    </source>
</evidence>
<dbReference type="Gene3D" id="3.40.50.880">
    <property type="match status" value="1"/>
</dbReference>
<feature type="domain" description="HTH araC/xylS-type" evidence="4">
    <location>
        <begin position="237"/>
        <end position="335"/>
    </location>
</feature>
<protein>
    <submittedName>
        <fullName evidence="5">GlxA family transcriptional regulator</fullName>
    </submittedName>
</protein>
<dbReference type="Gene3D" id="1.10.10.60">
    <property type="entry name" value="Homeodomain-like"/>
    <property type="match status" value="1"/>
</dbReference>
<dbReference type="CDD" id="cd03136">
    <property type="entry name" value="GATase1_AraC_ArgR_like"/>
    <property type="match status" value="1"/>
</dbReference>
<reference evidence="5 6" key="1">
    <citation type="submission" date="2024-01" db="EMBL/GenBank/DDBJ databases">
        <title>Multi-omics insights into the function and evolution of sodium benzoate biodegradation pathways in Benzoatithermus flavus gen. nov., sp. nov. from hot spring.</title>
        <authorList>
            <person name="Hu C.-J."/>
            <person name="Li W.-J."/>
        </authorList>
    </citation>
    <scope>NUCLEOTIDE SEQUENCE [LARGE SCALE GENOMIC DNA]</scope>
    <source>
        <strain evidence="5 6">SYSU G07066</strain>
    </source>
</reference>
<dbReference type="InterPro" id="IPR018060">
    <property type="entry name" value="HTH_AraC"/>
</dbReference>
<dbReference type="InterPro" id="IPR029062">
    <property type="entry name" value="Class_I_gatase-like"/>
</dbReference>